<dbReference type="Proteomes" id="UP001066276">
    <property type="component" value="Chromosome 10"/>
</dbReference>
<protein>
    <recommendedName>
        <fullName evidence="4">Reverse transcriptase zinc-binding domain-containing protein</fullName>
    </recommendedName>
</protein>
<reference evidence="2" key="1">
    <citation type="journal article" date="2022" name="bioRxiv">
        <title>Sequencing and chromosome-scale assembly of the giantPleurodeles waltlgenome.</title>
        <authorList>
            <person name="Brown T."/>
            <person name="Elewa A."/>
            <person name="Iarovenko S."/>
            <person name="Subramanian E."/>
            <person name="Araus A.J."/>
            <person name="Petzold A."/>
            <person name="Susuki M."/>
            <person name="Suzuki K.-i.T."/>
            <person name="Hayashi T."/>
            <person name="Toyoda A."/>
            <person name="Oliveira C."/>
            <person name="Osipova E."/>
            <person name="Leigh N.D."/>
            <person name="Simon A."/>
            <person name="Yun M.H."/>
        </authorList>
    </citation>
    <scope>NUCLEOTIDE SEQUENCE</scope>
    <source>
        <strain evidence="2">20211129_DDA</strain>
        <tissue evidence="2">Liver</tissue>
    </source>
</reference>
<evidence type="ECO:0000313" key="2">
    <source>
        <dbReference type="EMBL" id="KAJ1097918.1"/>
    </source>
</evidence>
<dbReference type="AlphaFoldDB" id="A0AAV7M9X0"/>
<dbReference type="EMBL" id="JANPWB010000014">
    <property type="protein sequence ID" value="KAJ1097918.1"/>
    <property type="molecule type" value="Genomic_DNA"/>
</dbReference>
<evidence type="ECO:0008006" key="4">
    <source>
        <dbReference type="Google" id="ProtNLM"/>
    </source>
</evidence>
<gene>
    <name evidence="2" type="ORF">NDU88_003034</name>
</gene>
<organism evidence="2 3">
    <name type="scientific">Pleurodeles waltl</name>
    <name type="common">Iberian ribbed newt</name>
    <dbReference type="NCBI Taxonomy" id="8319"/>
    <lineage>
        <taxon>Eukaryota</taxon>
        <taxon>Metazoa</taxon>
        <taxon>Chordata</taxon>
        <taxon>Craniata</taxon>
        <taxon>Vertebrata</taxon>
        <taxon>Euteleostomi</taxon>
        <taxon>Amphibia</taxon>
        <taxon>Batrachia</taxon>
        <taxon>Caudata</taxon>
        <taxon>Salamandroidea</taxon>
        <taxon>Salamandridae</taxon>
        <taxon>Pleurodelinae</taxon>
        <taxon>Pleurodeles</taxon>
    </lineage>
</organism>
<proteinExistence type="predicted"/>
<feature type="region of interest" description="Disordered" evidence="1">
    <location>
        <begin position="352"/>
        <end position="375"/>
    </location>
</feature>
<evidence type="ECO:0000313" key="3">
    <source>
        <dbReference type="Proteomes" id="UP001066276"/>
    </source>
</evidence>
<comment type="caution">
    <text evidence="2">The sequence shown here is derived from an EMBL/GenBank/DDBJ whole genome shotgun (WGS) entry which is preliminary data.</text>
</comment>
<evidence type="ECO:0000256" key="1">
    <source>
        <dbReference type="SAM" id="MobiDB-lite"/>
    </source>
</evidence>
<keyword evidence="3" id="KW-1185">Reference proteome</keyword>
<sequence>MDSLARQFIWSGTRTRLSLKTCQRDIYEGGLGMSNIQYYYLAMHALVINDWVGGGWTDPAYQLELQTMGYPRIFGALYWSPIPRETPDVTKVVLQGWRTAQKVTGWWRRLTQQTPLWHGKQLAQVAGLQGFQNWDNIGISTLGDVWQGSHIQSFQDLQTQYSLNKTQFHRYLQLRHALLVHLQAGDTIPEHSPMEAKALMGDLGKGGVSQIYRTLITTAGGPLRELRQRWEDWMGPMEEMDWTEALMAPRSLTMATRLQLIQTYFLHTAYLTPAKLHKAGLRPSAECPRCRSHTADFFHMVWACPTIVAYWEAVVQEISGVLQVEVKRLPLPLPFGGHGRHRAAKSRSVLLRGGMPSGQERHNGRVEGQNCSDTD</sequence>
<name>A0AAV7M9X0_PLEWA</name>
<accession>A0AAV7M9X0</accession>